<dbReference type="Proteomes" id="UP000020077">
    <property type="component" value="Unassembled WGS sequence"/>
</dbReference>
<dbReference type="EMBL" id="JDVG02000024">
    <property type="protein sequence ID" value="KFB74505.1"/>
    <property type="molecule type" value="Genomic_DNA"/>
</dbReference>
<gene>
    <name evidence="6" type="ORF">AW09_000183</name>
</gene>
<evidence type="ECO:0000256" key="3">
    <source>
        <dbReference type="ARBA" id="ARBA00022795"/>
    </source>
</evidence>
<evidence type="ECO:0000256" key="1">
    <source>
        <dbReference type="ARBA" id="ARBA00004514"/>
    </source>
</evidence>
<evidence type="ECO:0000256" key="4">
    <source>
        <dbReference type="ARBA" id="ARBA00023186"/>
    </source>
</evidence>
<sequence>MSSSLSALEHLLALAEAMLSAAEDGDWELLARHEAARRALTDSLPSNLTSQLAPAEAVRARTLIGNCQRCDARIRPLVEARLNELRVVLREV</sequence>
<comment type="caution">
    <text evidence="6">The sequence shown here is derived from an EMBL/GenBank/DDBJ whole genome shotgun (WGS) entry which is preliminary data.</text>
</comment>
<proteinExistence type="predicted"/>
<evidence type="ECO:0000256" key="2">
    <source>
        <dbReference type="ARBA" id="ARBA00022490"/>
    </source>
</evidence>
<dbReference type="Gene3D" id="1.20.58.380">
    <property type="entry name" value="Flagellar protein flit"/>
    <property type="match status" value="1"/>
</dbReference>
<keyword evidence="2" id="KW-0963">Cytoplasm</keyword>
<reference evidence="6 7" key="1">
    <citation type="submission" date="2014-02" db="EMBL/GenBank/DDBJ databases">
        <title>Expanding our view of genomic diversity in Candidatus Accumulibacter clades.</title>
        <authorList>
            <person name="Skennerton C.T."/>
            <person name="Barr J.J."/>
            <person name="Slater F.R."/>
            <person name="Bond P.L."/>
            <person name="Tyson G.W."/>
        </authorList>
    </citation>
    <scope>NUCLEOTIDE SEQUENCE [LARGE SCALE GENOMIC DNA]</scope>
    <source>
        <strain evidence="7">BA-91</strain>
    </source>
</reference>
<dbReference type="Pfam" id="PF05400">
    <property type="entry name" value="FliT"/>
    <property type="match status" value="1"/>
</dbReference>
<dbReference type="AlphaFoldDB" id="A0A080M2F4"/>
<keyword evidence="3" id="KW-1005">Bacterial flagellum biogenesis</keyword>
<evidence type="ECO:0000313" key="6">
    <source>
        <dbReference type="EMBL" id="KFB74505.1"/>
    </source>
</evidence>
<keyword evidence="4" id="KW-0143">Chaperone</keyword>
<accession>A0A080M2F4</accession>
<evidence type="ECO:0000313" key="7">
    <source>
        <dbReference type="Proteomes" id="UP000020077"/>
    </source>
</evidence>
<dbReference type="InterPro" id="IPR008622">
    <property type="entry name" value="FliT"/>
</dbReference>
<keyword evidence="6" id="KW-0966">Cell projection</keyword>
<organism evidence="6 7">
    <name type="scientific">Candidatus Accumulibacter phosphatis</name>
    <dbReference type="NCBI Taxonomy" id="327160"/>
    <lineage>
        <taxon>Bacteria</taxon>
        <taxon>Pseudomonadati</taxon>
        <taxon>Pseudomonadota</taxon>
        <taxon>Betaproteobacteria</taxon>
        <taxon>Candidatus Accumulibacter</taxon>
    </lineage>
</organism>
<name>A0A080M2F4_9PROT</name>
<keyword evidence="6" id="KW-0969">Cilium</keyword>
<protein>
    <recommendedName>
        <fullName evidence="5">Flagellar protein FliT</fullName>
    </recommendedName>
</protein>
<comment type="subcellular location">
    <subcellularLocation>
        <location evidence="1">Cytoplasm</location>
        <location evidence="1">Cytosol</location>
    </subcellularLocation>
</comment>
<keyword evidence="6" id="KW-0282">Flagellum</keyword>
<dbReference type="GO" id="GO:0044781">
    <property type="term" value="P:bacterial-type flagellum organization"/>
    <property type="evidence" value="ECO:0007669"/>
    <property type="project" value="UniProtKB-KW"/>
</dbReference>
<evidence type="ECO:0000256" key="5">
    <source>
        <dbReference type="ARBA" id="ARBA00093797"/>
    </source>
</evidence>